<dbReference type="InterPro" id="IPR001245">
    <property type="entry name" value="Ser-Thr/Tyr_kinase_cat_dom"/>
</dbReference>
<dbReference type="SUPFAM" id="SSF103575">
    <property type="entry name" value="Plexin repeat"/>
    <property type="match status" value="1"/>
</dbReference>
<evidence type="ECO:0000256" key="1">
    <source>
        <dbReference type="ARBA" id="ARBA00004167"/>
    </source>
</evidence>
<evidence type="ECO:0000256" key="2">
    <source>
        <dbReference type="ARBA" id="ARBA00004308"/>
    </source>
</evidence>
<comment type="caution">
    <text evidence="19">The sequence shown here is derived from an EMBL/GenBank/DDBJ whole genome shotgun (WGS) entry which is preliminary data.</text>
</comment>
<dbReference type="SMART" id="SM00429">
    <property type="entry name" value="IPT"/>
    <property type="match status" value="3"/>
</dbReference>
<dbReference type="GO" id="GO:0005886">
    <property type="term" value="C:plasma membrane"/>
    <property type="evidence" value="ECO:0007669"/>
    <property type="project" value="TreeGrafter"/>
</dbReference>
<dbReference type="InterPro" id="IPR016201">
    <property type="entry name" value="PSI"/>
</dbReference>
<keyword evidence="17" id="KW-1133">Transmembrane helix</keyword>
<evidence type="ECO:0000256" key="4">
    <source>
        <dbReference type="ARBA" id="ARBA00022679"/>
    </source>
</evidence>
<dbReference type="CDD" id="cd00102">
    <property type="entry name" value="IPT"/>
    <property type="match status" value="1"/>
</dbReference>
<dbReference type="Gene3D" id="2.60.40.10">
    <property type="entry name" value="Immunoglobulins"/>
    <property type="match status" value="4"/>
</dbReference>
<dbReference type="InterPro" id="IPR017441">
    <property type="entry name" value="Protein_kinase_ATP_BS"/>
</dbReference>
<keyword evidence="17" id="KW-0812">Transmembrane</keyword>
<dbReference type="Pfam" id="PF01833">
    <property type="entry name" value="TIG"/>
    <property type="match status" value="3"/>
</dbReference>
<dbReference type="SUPFAM" id="SSF56112">
    <property type="entry name" value="Protein kinase-like (PK-like)"/>
    <property type="match status" value="1"/>
</dbReference>
<evidence type="ECO:0000256" key="7">
    <source>
        <dbReference type="ARBA" id="ARBA00022840"/>
    </source>
</evidence>
<evidence type="ECO:0000256" key="10">
    <source>
        <dbReference type="ARBA" id="ARBA00023180"/>
    </source>
</evidence>
<evidence type="ECO:0000256" key="17">
    <source>
        <dbReference type="SAM" id="Phobius"/>
    </source>
</evidence>
<comment type="subcellular location">
    <subcellularLocation>
        <location evidence="2">Endomembrane system</location>
    </subcellularLocation>
    <subcellularLocation>
        <location evidence="1">Membrane</location>
        <topology evidence="1">Single-pass membrane protein</topology>
    </subcellularLocation>
</comment>
<dbReference type="GO" id="GO:0012505">
    <property type="term" value="C:endomembrane system"/>
    <property type="evidence" value="ECO:0007669"/>
    <property type="project" value="UniProtKB-SubCell"/>
</dbReference>
<dbReference type="GO" id="GO:0004713">
    <property type="term" value="F:protein tyrosine kinase activity"/>
    <property type="evidence" value="ECO:0007669"/>
    <property type="project" value="UniProtKB-KW"/>
</dbReference>
<keyword evidence="20" id="KW-1185">Reference proteome</keyword>
<organism evidence="19 20">
    <name type="scientific">Candidula unifasciata</name>
    <dbReference type="NCBI Taxonomy" id="100452"/>
    <lineage>
        <taxon>Eukaryota</taxon>
        <taxon>Metazoa</taxon>
        <taxon>Spiralia</taxon>
        <taxon>Lophotrochozoa</taxon>
        <taxon>Mollusca</taxon>
        <taxon>Gastropoda</taxon>
        <taxon>Heterobranchia</taxon>
        <taxon>Euthyneura</taxon>
        <taxon>Panpulmonata</taxon>
        <taxon>Eupulmonata</taxon>
        <taxon>Stylommatophora</taxon>
        <taxon>Helicina</taxon>
        <taxon>Helicoidea</taxon>
        <taxon>Geomitridae</taxon>
        <taxon>Candidula</taxon>
    </lineage>
</organism>
<dbReference type="GO" id="GO:0005524">
    <property type="term" value="F:ATP binding"/>
    <property type="evidence" value="ECO:0007669"/>
    <property type="project" value="UniProtKB-UniRule"/>
</dbReference>
<dbReference type="PRINTS" id="PR00109">
    <property type="entry name" value="TYRKINASE"/>
</dbReference>
<name>A0A8S3YCL3_9EUPU</name>
<dbReference type="GO" id="GO:0002116">
    <property type="term" value="C:semaphorin receptor complex"/>
    <property type="evidence" value="ECO:0007669"/>
    <property type="project" value="TreeGrafter"/>
</dbReference>
<feature type="transmembrane region" description="Helical" evidence="17">
    <location>
        <begin position="800"/>
        <end position="825"/>
    </location>
</feature>
<evidence type="ECO:0000313" key="20">
    <source>
        <dbReference type="Proteomes" id="UP000678393"/>
    </source>
</evidence>
<evidence type="ECO:0000256" key="5">
    <source>
        <dbReference type="ARBA" id="ARBA00022741"/>
    </source>
</evidence>
<evidence type="ECO:0000259" key="18">
    <source>
        <dbReference type="PROSITE" id="PS50011"/>
    </source>
</evidence>
<keyword evidence="10" id="KW-0325">Glycoprotein</keyword>
<evidence type="ECO:0000256" key="6">
    <source>
        <dbReference type="ARBA" id="ARBA00022777"/>
    </source>
</evidence>
<keyword evidence="6" id="KW-0418">Kinase</keyword>
<dbReference type="PROSITE" id="PS00107">
    <property type="entry name" value="PROTEIN_KINASE_ATP"/>
    <property type="match status" value="1"/>
</dbReference>
<dbReference type="CDD" id="cd00192">
    <property type="entry name" value="PTKc"/>
    <property type="match status" value="1"/>
</dbReference>
<keyword evidence="7 15" id="KW-0067">ATP-binding</keyword>
<dbReference type="SMART" id="SM00423">
    <property type="entry name" value="PSI"/>
    <property type="match status" value="3"/>
</dbReference>
<dbReference type="PANTHER" id="PTHR22625">
    <property type="entry name" value="PLEXIN"/>
    <property type="match status" value="1"/>
</dbReference>
<dbReference type="Pfam" id="PF07714">
    <property type="entry name" value="PK_Tyr_Ser-Thr"/>
    <property type="match status" value="1"/>
</dbReference>
<feature type="non-terminal residue" evidence="19">
    <location>
        <position position="1"/>
    </location>
</feature>
<dbReference type="GO" id="GO:0030182">
    <property type="term" value="P:neuron differentiation"/>
    <property type="evidence" value="ECO:0007669"/>
    <property type="project" value="UniProtKB-ARBA"/>
</dbReference>
<dbReference type="OrthoDB" id="125363at2759"/>
<dbReference type="AlphaFoldDB" id="A0A8S3YCL3"/>
<dbReference type="InterPro" id="IPR002909">
    <property type="entry name" value="IPT_dom"/>
</dbReference>
<dbReference type="InterPro" id="IPR031148">
    <property type="entry name" value="Plexin"/>
</dbReference>
<dbReference type="InterPro" id="IPR000719">
    <property type="entry name" value="Prot_kinase_dom"/>
</dbReference>
<dbReference type="GO" id="GO:0048468">
    <property type="term" value="P:cell development"/>
    <property type="evidence" value="ECO:0007669"/>
    <property type="project" value="UniProtKB-ARBA"/>
</dbReference>
<evidence type="ECO:0000256" key="14">
    <source>
        <dbReference type="ARBA" id="ARBA00033136"/>
    </source>
</evidence>
<dbReference type="InterPro" id="IPR014756">
    <property type="entry name" value="Ig_E-set"/>
</dbReference>
<dbReference type="GO" id="GO:0030334">
    <property type="term" value="P:regulation of cell migration"/>
    <property type="evidence" value="ECO:0007669"/>
    <property type="project" value="TreeGrafter"/>
</dbReference>
<evidence type="ECO:0000256" key="11">
    <source>
        <dbReference type="ARBA" id="ARBA00030820"/>
    </source>
</evidence>
<feature type="binding site" evidence="15">
    <location>
        <position position="931"/>
    </location>
    <ligand>
        <name>ATP</name>
        <dbReference type="ChEBI" id="CHEBI:30616"/>
    </ligand>
</feature>
<keyword evidence="4" id="KW-0808">Transferase</keyword>
<dbReference type="FunFam" id="1.10.510.10:FF:001512">
    <property type="entry name" value="Receptor tyrosine-protein kinase erbB-2"/>
    <property type="match status" value="1"/>
</dbReference>
<dbReference type="SUPFAM" id="SSF81296">
    <property type="entry name" value="E set domains"/>
    <property type="match status" value="3"/>
</dbReference>
<dbReference type="InterPro" id="IPR041362">
    <property type="entry name" value="TIG2_plexin"/>
</dbReference>
<dbReference type="Proteomes" id="UP000678393">
    <property type="component" value="Unassembled WGS sequence"/>
</dbReference>
<feature type="region of interest" description="Disordered" evidence="16">
    <location>
        <begin position="1166"/>
        <end position="1196"/>
    </location>
</feature>
<proteinExistence type="predicted"/>
<protein>
    <recommendedName>
        <fullName evidence="3">Hepatocyte growth factor receptor</fullName>
    </recommendedName>
    <alternativeName>
        <fullName evidence="14">HGF/SF receptor</fullName>
    </alternativeName>
    <alternativeName>
        <fullName evidence="13">Proto-oncogene c-Met</fullName>
    </alternativeName>
    <alternativeName>
        <fullName evidence="11">Scatter factor receptor</fullName>
    </alternativeName>
    <alternativeName>
        <fullName evidence="12">Tyrosine-protein kinase Met</fullName>
    </alternativeName>
</protein>
<dbReference type="InterPro" id="IPR002165">
    <property type="entry name" value="Plexin_repeat"/>
</dbReference>
<accession>A0A8S3YCL3</accession>
<feature type="domain" description="Protein kinase" evidence="18">
    <location>
        <begin position="898"/>
        <end position="1165"/>
    </location>
</feature>
<evidence type="ECO:0000256" key="8">
    <source>
        <dbReference type="ARBA" id="ARBA00023136"/>
    </source>
</evidence>
<evidence type="ECO:0000256" key="15">
    <source>
        <dbReference type="PROSITE-ProRule" id="PRU10141"/>
    </source>
</evidence>
<keyword evidence="9" id="KW-0829">Tyrosine-protein kinase</keyword>
<evidence type="ECO:0000256" key="12">
    <source>
        <dbReference type="ARBA" id="ARBA00033031"/>
    </source>
</evidence>
<keyword evidence="8 17" id="KW-0472">Membrane</keyword>
<evidence type="ECO:0000256" key="9">
    <source>
        <dbReference type="ARBA" id="ARBA00023137"/>
    </source>
</evidence>
<dbReference type="PROSITE" id="PS50011">
    <property type="entry name" value="PROTEIN_KINASE_DOM"/>
    <property type="match status" value="1"/>
</dbReference>
<evidence type="ECO:0000256" key="16">
    <source>
        <dbReference type="SAM" id="MobiDB-lite"/>
    </source>
</evidence>
<gene>
    <name evidence="19" type="ORF">CUNI_LOCUS521</name>
</gene>
<dbReference type="GO" id="GO:0050793">
    <property type="term" value="P:regulation of developmental process"/>
    <property type="evidence" value="ECO:0007669"/>
    <property type="project" value="UniProtKB-ARBA"/>
</dbReference>
<evidence type="ECO:0000256" key="3">
    <source>
        <dbReference type="ARBA" id="ARBA00019839"/>
    </source>
</evidence>
<dbReference type="Pfam" id="PF01437">
    <property type="entry name" value="PSI"/>
    <property type="match status" value="2"/>
</dbReference>
<sequence length="1196" mass="130890">ILIGPNQATKVTQINLDVSEPVLDIINSNTEERVYVLTSTKVYLINTNHCEGRQSCDQCVDGIDPLCGWCVMENSCTLKEPCSASAFTPSWLPATENTCLNISDVDPSVISYQALQESASNDKLLKFSLESVLLTSSKDLDLGCMYKSGDMQHRTPASISNDRHITCPLPQVGKLAKIPQGKDHEQVSVHFHVKGRSIVTRSVSIYNCSAHTSCESCAKSTFDCKWCYATGRCVEPRVGCAHPDGSTATWIDAADSCPKIWSQSKDSGILVHSGQEKQIAVRVMNAQDGQTSNVKCAFTHSGKVKIVDATITSSSLTCNSLQFSFDGDSPYAIADFRVTWGPLNLPLDNPSGIQVRIYKCQQMVSYCGQCLSMDEEYECGWCQGSCGDTKKCEGKCMLQKHCSSNWLDRTATCPNPQITRFSPTTGPIKGSTLVTVTGINLGKRYTDISAEVAGKPCSVKPDHYQPATRFVCEAGQVDVESSGVISVTVDGQYTAKSDSEFVFVDPVLTSLIPNSGPVSGGIVVTLIGDHLDSGSDVTVKMASGLCQVVKQNKTALECRVPALTSKTVSEKIEVTFGGYRKEVPEAFTYKPDPTISMIEPLKTILSGGTSITVRGDGLNLIQKPEFVTTYGGMFFREGCEVMSVNIMECRVPAINSQNINITETSPLEVHYSFKMANITSLRNISHNATFGPLMYYPDPSVAYFEEEDRTKTFHEADLLSIQGRFRMVNVLMASVRVFVGDEPCSETSASDLAITCKPPTSTPKGTDASGKAPVTVTIGNMRSVPGYLRYFLPSESSRPITLGVVLGVVLPILFIVVLLTICNFIPDVLKDYEGKKEGEDEEELIGMDNIPVKVDMNGGGQADRNSDSTPYINELLAKFEEPALKQSMAAALISRRRLDIGDLIGKGYYGAVYKALYTHSDSDKQAEVAVKTLQARRSEAEALQQFLQDVALVRDLSHPHLLRVVGAVISSSDDPIVVMPFMATEDLGSYIREPAKTLSLVDLLTYCHQIADAMAYLENLKIVHRNLAARNCIILEEDSKEPSIKLTDYVVTASLFPKEFYNGDDGVSELVRWMAPETVEDFTFSSHSDVWSYAVVMWEVLTRGVEPYPNTQAAVVVSLVKEGKRLPKPKHCPETVYQIMLRCWTKSPESRPTFVQLLEQLKPYVASGDRNGGEKSQLVTSPVDVGGSDEYKQLSG</sequence>
<reference evidence="19" key="1">
    <citation type="submission" date="2021-04" db="EMBL/GenBank/DDBJ databases">
        <authorList>
            <consortium name="Molecular Ecology Group"/>
        </authorList>
    </citation>
    <scope>NUCLEOTIDE SEQUENCE</scope>
</reference>
<dbReference type="EMBL" id="CAJHNH020000059">
    <property type="protein sequence ID" value="CAG5114963.1"/>
    <property type="molecule type" value="Genomic_DNA"/>
</dbReference>
<dbReference type="GO" id="GO:0017154">
    <property type="term" value="F:semaphorin receptor activity"/>
    <property type="evidence" value="ECO:0007669"/>
    <property type="project" value="InterPro"/>
</dbReference>
<keyword evidence="5 15" id="KW-0547">Nucleotide-binding</keyword>
<dbReference type="PANTHER" id="PTHR22625:SF70">
    <property type="entry name" value="PLEXIN A, ISOFORM A"/>
    <property type="match status" value="1"/>
</dbReference>
<dbReference type="Pfam" id="PF18020">
    <property type="entry name" value="TIG_2"/>
    <property type="match status" value="1"/>
</dbReference>
<dbReference type="Gene3D" id="1.10.510.10">
    <property type="entry name" value="Transferase(Phosphotransferase) domain 1"/>
    <property type="match status" value="1"/>
</dbReference>
<evidence type="ECO:0000313" key="19">
    <source>
        <dbReference type="EMBL" id="CAG5114963.1"/>
    </source>
</evidence>
<evidence type="ECO:0000256" key="13">
    <source>
        <dbReference type="ARBA" id="ARBA00033117"/>
    </source>
</evidence>
<dbReference type="InterPro" id="IPR011009">
    <property type="entry name" value="Kinase-like_dom_sf"/>
</dbReference>
<dbReference type="InterPro" id="IPR013783">
    <property type="entry name" value="Ig-like_fold"/>
</dbReference>